<dbReference type="Gene3D" id="3.90.550.10">
    <property type="entry name" value="Spore Coat Polysaccharide Biosynthesis Protein SpsA, Chain A"/>
    <property type="match status" value="1"/>
</dbReference>
<keyword evidence="1" id="KW-0963">Cytoplasm</keyword>
<dbReference type="InterPro" id="IPR025877">
    <property type="entry name" value="MobA-like_NTP_Trfase"/>
</dbReference>
<gene>
    <name evidence="9" type="ORF">SAMN04488071_0545</name>
</gene>
<accession>A0A1G6UCW2</accession>
<evidence type="ECO:0000256" key="1">
    <source>
        <dbReference type="ARBA" id="ARBA00022490"/>
    </source>
</evidence>
<dbReference type="EMBL" id="FNAK01000001">
    <property type="protein sequence ID" value="SDD39064.1"/>
    <property type="molecule type" value="Genomic_DNA"/>
</dbReference>
<dbReference type="OrthoDB" id="9788394at2"/>
<evidence type="ECO:0000256" key="5">
    <source>
        <dbReference type="ARBA" id="ARBA00022842"/>
    </source>
</evidence>
<protein>
    <submittedName>
        <fullName evidence="9">MobA-like NTP transferase domain-containing protein</fullName>
    </submittedName>
</protein>
<name>A0A1G6UCW2_9PROT</name>
<evidence type="ECO:0000256" key="2">
    <source>
        <dbReference type="ARBA" id="ARBA00022679"/>
    </source>
</evidence>
<keyword evidence="10" id="KW-1185">Reference proteome</keyword>
<keyword evidence="5" id="KW-0460">Magnesium</keyword>
<proteinExistence type="predicted"/>
<dbReference type="GO" id="GO:0016779">
    <property type="term" value="F:nucleotidyltransferase activity"/>
    <property type="evidence" value="ECO:0007669"/>
    <property type="project" value="TreeGrafter"/>
</dbReference>
<evidence type="ECO:0000256" key="3">
    <source>
        <dbReference type="ARBA" id="ARBA00022723"/>
    </source>
</evidence>
<dbReference type="InterPro" id="IPR013482">
    <property type="entry name" value="Molybde_CF_guanTrfase"/>
</dbReference>
<evidence type="ECO:0000313" key="9">
    <source>
        <dbReference type="EMBL" id="SDD39064.1"/>
    </source>
</evidence>
<dbReference type="SUPFAM" id="SSF53448">
    <property type="entry name" value="Nucleotide-diphospho-sugar transferases"/>
    <property type="match status" value="1"/>
</dbReference>
<dbReference type="PANTHER" id="PTHR19136">
    <property type="entry name" value="MOLYBDENUM COFACTOR GUANYLYLTRANSFERASE"/>
    <property type="match status" value="1"/>
</dbReference>
<keyword evidence="4" id="KW-0547">Nucleotide-binding</keyword>
<evidence type="ECO:0000313" key="10">
    <source>
        <dbReference type="Proteomes" id="UP000183685"/>
    </source>
</evidence>
<dbReference type="GO" id="GO:0006777">
    <property type="term" value="P:Mo-molybdopterin cofactor biosynthetic process"/>
    <property type="evidence" value="ECO:0007669"/>
    <property type="project" value="UniProtKB-KW"/>
</dbReference>
<keyword evidence="6" id="KW-0342">GTP-binding</keyword>
<evidence type="ECO:0000256" key="7">
    <source>
        <dbReference type="ARBA" id="ARBA00023150"/>
    </source>
</evidence>
<keyword evidence="7" id="KW-0501">Molybdenum cofactor biosynthesis</keyword>
<keyword evidence="2 9" id="KW-0808">Transferase</keyword>
<evidence type="ECO:0000256" key="4">
    <source>
        <dbReference type="ARBA" id="ARBA00022741"/>
    </source>
</evidence>
<dbReference type="InterPro" id="IPR029044">
    <property type="entry name" value="Nucleotide-diphossugar_trans"/>
</dbReference>
<reference evidence="9 10" key="1">
    <citation type="submission" date="2016-10" db="EMBL/GenBank/DDBJ databases">
        <authorList>
            <person name="de Groot N.N."/>
        </authorList>
    </citation>
    <scope>NUCLEOTIDE SEQUENCE [LARGE SCALE GENOMIC DNA]</scope>
    <source>
        <strain evidence="9 10">CGMCC 1.9109</strain>
    </source>
</reference>
<feature type="domain" description="MobA-like NTP transferase" evidence="8">
    <location>
        <begin position="18"/>
        <end position="118"/>
    </location>
</feature>
<dbReference type="GO" id="GO:0046872">
    <property type="term" value="F:metal ion binding"/>
    <property type="evidence" value="ECO:0007669"/>
    <property type="project" value="UniProtKB-KW"/>
</dbReference>
<dbReference type="AlphaFoldDB" id="A0A1G6UCW2"/>
<evidence type="ECO:0000256" key="6">
    <source>
        <dbReference type="ARBA" id="ARBA00023134"/>
    </source>
</evidence>
<dbReference type="CDD" id="cd02503">
    <property type="entry name" value="MobA"/>
    <property type="match status" value="1"/>
</dbReference>
<organism evidence="9 10">
    <name type="scientific">Kordiimonas lacus</name>
    <dbReference type="NCBI Taxonomy" id="637679"/>
    <lineage>
        <taxon>Bacteria</taxon>
        <taxon>Pseudomonadati</taxon>
        <taxon>Pseudomonadota</taxon>
        <taxon>Alphaproteobacteria</taxon>
        <taxon>Kordiimonadales</taxon>
        <taxon>Kordiimonadaceae</taxon>
        <taxon>Kordiimonas</taxon>
    </lineage>
</organism>
<evidence type="ECO:0000259" key="8">
    <source>
        <dbReference type="Pfam" id="PF12804"/>
    </source>
</evidence>
<sequence>MGQIRLIIPGMTETLTTFVLAGGRSSRMGQDKAEIEIDGRRMLDRACDLAAEVGSDRVVVLGRPDHPLGVADEQPFAGPARAIAAYLPRLQKPARILVLPVDMPFLKPNHIKALLANTPGAYFDDMYLPFTALVQEGVTIIGDRIRDLHAAFGVTSIPSDPAWGDALVNINTPAVLAQIAGK</sequence>
<keyword evidence="3" id="KW-0479">Metal-binding</keyword>
<dbReference type="STRING" id="637679.GCA_001550055_00345"/>
<dbReference type="RefSeq" id="WP_068308191.1">
    <property type="nucleotide sequence ID" value="NZ_FNAK01000001.1"/>
</dbReference>
<dbReference type="GO" id="GO:0005525">
    <property type="term" value="F:GTP binding"/>
    <property type="evidence" value="ECO:0007669"/>
    <property type="project" value="UniProtKB-KW"/>
</dbReference>
<dbReference type="Proteomes" id="UP000183685">
    <property type="component" value="Unassembled WGS sequence"/>
</dbReference>
<dbReference type="PANTHER" id="PTHR19136:SF81">
    <property type="entry name" value="MOLYBDENUM COFACTOR GUANYLYLTRANSFERASE"/>
    <property type="match status" value="1"/>
</dbReference>
<dbReference type="Pfam" id="PF12804">
    <property type="entry name" value="NTP_transf_3"/>
    <property type="match status" value="1"/>
</dbReference>